<comment type="caution">
    <text evidence="2">The sequence shown here is derived from an EMBL/GenBank/DDBJ whole genome shotgun (WGS) entry which is preliminary data.</text>
</comment>
<feature type="region of interest" description="Disordered" evidence="1">
    <location>
        <begin position="1"/>
        <end position="28"/>
    </location>
</feature>
<name>A0A916S2L0_9BACI</name>
<gene>
    <name evidence="2" type="ORF">GCM10008025_24190</name>
</gene>
<dbReference type="EMBL" id="BMEY01000012">
    <property type="protein sequence ID" value="GGA79950.1"/>
    <property type="molecule type" value="Genomic_DNA"/>
</dbReference>
<reference evidence="2" key="2">
    <citation type="submission" date="2020-09" db="EMBL/GenBank/DDBJ databases">
        <authorList>
            <person name="Sun Q."/>
            <person name="Zhou Y."/>
        </authorList>
    </citation>
    <scope>NUCLEOTIDE SEQUENCE</scope>
    <source>
        <strain evidence="2">CGMCC 1.12408</strain>
    </source>
</reference>
<evidence type="ECO:0000256" key="1">
    <source>
        <dbReference type="SAM" id="MobiDB-lite"/>
    </source>
</evidence>
<proteinExistence type="predicted"/>
<reference evidence="2" key="1">
    <citation type="journal article" date="2014" name="Int. J. Syst. Evol. Microbiol.">
        <title>Complete genome sequence of Corynebacterium casei LMG S-19264T (=DSM 44701T), isolated from a smear-ripened cheese.</title>
        <authorList>
            <consortium name="US DOE Joint Genome Institute (JGI-PGF)"/>
            <person name="Walter F."/>
            <person name="Albersmeier A."/>
            <person name="Kalinowski J."/>
            <person name="Ruckert C."/>
        </authorList>
    </citation>
    <scope>NUCLEOTIDE SEQUENCE</scope>
    <source>
        <strain evidence="2">CGMCC 1.12408</strain>
    </source>
</reference>
<feature type="compositionally biased region" description="Basic and acidic residues" evidence="1">
    <location>
        <begin position="1"/>
        <end position="27"/>
    </location>
</feature>
<accession>A0A916S2L0</accession>
<dbReference type="AlphaFoldDB" id="A0A916S2L0"/>
<evidence type="ECO:0000313" key="2">
    <source>
        <dbReference type="EMBL" id="GGA79950.1"/>
    </source>
</evidence>
<evidence type="ECO:0000313" key="3">
    <source>
        <dbReference type="Proteomes" id="UP000613512"/>
    </source>
</evidence>
<sequence>MPERDTGTETTPHPDGKKESIINDSKGKQIGMSLSVDRAEFTSLTQMNDEQLKRFEKLMRGKPNSDEQ</sequence>
<dbReference type="Proteomes" id="UP000613512">
    <property type="component" value="Unassembled WGS sequence"/>
</dbReference>
<organism evidence="2 3">
    <name type="scientific">Ornithinibacillus halotolerans</name>
    <dbReference type="NCBI Taxonomy" id="1274357"/>
    <lineage>
        <taxon>Bacteria</taxon>
        <taxon>Bacillati</taxon>
        <taxon>Bacillota</taxon>
        <taxon>Bacilli</taxon>
        <taxon>Bacillales</taxon>
        <taxon>Bacillaceae</taxon>
        <taxon>Ornithinibacillus</taxon>
    </lineage>
</organism>
<keyword evidence="3" id="KW-1185">Reference proteome</keyword>
<dbReference type="RefSeq" id="WP_188384925.1">
    <property type="nucleotide sequence ID" value="NZ_BMEY01000012.1"/>
</dbReference>
<protein>
    <submittedName>
        <fullName evidence="2">Uncharacterized protein</fullName>
    </submittedName>
</protein>